<sequence>MKSFATFILLAACALIASASPTRKASKLEDEREVQMLKKFGISDAQLKKWMDNVLSDENNKDYPIGWAVLLMGLVEYDLSEKYDEQPEEQPILYFNHQNDMFEYVSPRHMSEERKLINMAGLKLLFKIYRSDIIHNIKDETSQKIVFLALKEYYSPRMLNSADFWDILSRLHAHVASSNPKSFKTVFHKLPSLEKN</sequence>
<organism evidence="2 3">
    <name type="scientific">Trichogramma kaykai</name>
    <dbReference type="NCBI Taxonomy" id="54128"/>
    <lineage>
        <taxon>Eukaryota</taxon>
        <taxon>Metazoa</taxon>
        <taxon>Ecdysozoa</taxon>
        <taxon>Arthropoda</taxon>
        <taxon>Hexapoda</taxon>
        <taxon>Insecta</taxon>
        <taxon>Pterygota</taxon>
        <taxon>Neoptera</taxon>
        <taxon>Endopterygota</taxon>
        <taxon>Hymenoptera</taxon>
        <taxon>Apocrita</taxon>
        <taxon>Proctotrupomorpha</taxon>
        <taxon>Chalcidoidea</taxon>
        <taxon>Trichogrammatidae</taxon>
        <taxon>Trichogramma</taxon>
    </lineage>
</organism>
<name>A0ABD2X3R8_9HYME</name>
<proteinExistence type="predicted"/>
<accession>A0ABD2X3R8</accession>
<dbReference type="Proteomes" id="UP001627154">
    <property type="component" value="Unassembled WGS sequence"/>
</dbReference>
<gene>
    <name evidence="2" type="ORF">TKK_007258</name>
</gene>
<feature type="chain" id="PRO_5044859703" evidence="1">
    <location>
        <begin position="20"/>
        <end position="196"/>
    </location>
</feature>
<evidence type="ECO:0000256" key="1">
    <source>
        <dbReference type="SAM" id="SignalP"/>
    </source>
</evidence>
<dbReference type="AlphaFoldDB" id="A0ABD2X3R8"/>
<dbReference type="EMBL" id="JBJJXI010000056">
    <property type="protein sequence ID" value="KAL3399404.1"/>
    <property type="molecule type" value="Genomic_DNA"/>
</dbReference>
<protein>
    <submittedName>
        <fullName evidence="2">Uncharacterized protein</fullName>
    </submittedName>
</protein>
<comment type="caution">
    <text evidence="2">The sequence shown here is derived from an EMBL/GenBank/DDBJ whole genome shotgun (WGS) entry which is preliminary data.</text>
</comment>
<feature type="signal peptide" evidence="1">
    <location>
        <begin position="1"/>
        <end position="19"/>
    </location>
</feature>
<evidence type="ECO:0000313" key="3">
    <source>
        <dbReference type="Proteomes" id="UP001627154"/>
    </source>
</evidence>
<reference evidence="2 3" key="1">
    <citation type="journal article" date="2024" name="bioRxiv">
        <title>A reference genome for Trichogramma kaykai: A tiny desert-dwelling parasitoid wasp with competing sex-ratio distorters.</title>
        <authorList>
            <person name="Culotta J."/>
            <person name="Lindsey A.R."/>
        </authorList>
    </citation>
    <scope>NUCLEOTIDE SEQUENCE [LARGE SCALE GENOMIC DNA]</scope>
    <source>
        <strain evidence="2 3">KSX58</strain>
    </source>
</reference>
<keyword evidence="3" id="KW-1185">Reference proteome</keyword>
<keyword evidence="1" id="KW-0732">Signal</keyword>
<evidence type="ECO:0000313" key="2">
    <source>
        <dbReference type="EMBL" id="KAL3399404.1"/>
    </source>
</evidence>